<reference evidence="1" key="1">
    <citation type="submission" date="2016-05" db="EMBL/GenBank/DDBJ databases">
        <title>Viral Hybridization Blurs Taxonomic Lines in a Wastewater Treatment Plant.</title>
        <authorList>
            <person name="Pearson V.M.M."/>
            <person name="Caudle S.B."/>
            <person name="Rokyta D.R."/>
        </authorList>
    </citation>
    <scope>NUCLEOTIDE SEQUENCE</scope>
    <source>
        <strain evidence="1">Wastewater_Circular_Virus_FL20</strain>
    </source>
</reference>
<organism evidence="1">
    <name type="scientific">uncultured virus</name>
    <dbReference type="NCBI Taxonomy" id="340016"/>
    <lineage>
        <taxon>Viruses</taxon>
        <taxon>environmental samples</taxon>
    </lineage>
</organism>
<name>A0A1D8MJX3_9VIRU</name>
<accession>A0A1D8MJX3</accession>
<proteinExistence type="predicted"/>
<evidence type="ECO:0000313" key="1">
    <source>
        <dbReference type="EMBL" id="AOV86251.1"/>
    </source>
</evidence>
<protein>
    <submittedName>
        <fullName evidence="1">Putative rep protein</fullName>
    </submittedName>
</protein>
<sequence>MKVSVIESPATDCAVHNVGHLDELLLGEDAEATRVLPARLTHDAPALEGPSRELAPAALTIGTLCKANSALVFHLAYYLEGELKSGRVLHLLKSLLPVGYVVACSRDPATKSLDKEESRIRPPANWGGVCAYRHTRPRGVAVVVPRVQQHTPLVQVPVHVLDGPLLPVELVEKDTLLSLVVPPRIPASDDGIAVWKAVHYPVRLASSSRSPEDKYLHLPCGRRLWRDLCVQCVNTGVIANVISWVLLCNCSSAIFLRAMPCLHLSEIASRSERRPCLPSLAS</sequence>
<dbReference type="EMBL" id="KX259413">
    <property type="protein sequence ID" value="AOV86251.1"/>
    <property type="molecule type" value="Genomic_DNA"/>
</dbReference>